<protein>
    <submittedName>
        <fullName evidence="4">GNAT family N-acetyltransferase</fullName>
    </submittedName>
</protein>
<organism evidence="4 5">
    <name type="scientific">Clostridium yunnanense</name>
    <dbReference type="NCBI Taxonomy" id="2800325"/>
    <lineage>
        <taxon>Bacteria</taxon>
        <taxon>Bacillati</taxon>
        <taxon>Bacillota</taxon>
        <taxon>Clostridia</taxon>
        <taxon>Eubacteriales</taxon>
        <taxon>Clostridiaceae</taxon>
        <taxon>Clostridium</taxon>
    </lineage>
</organism>
<accession>A0ABS1ESK4</accession>
<sequence>MMITYTEEKKFTKEEVQQLFLSVGWLSGQYPSRLYKALKNSSTVLTAWDEDKLVGLVRVLDDSEMVAYMHYVLVHPDYQGQKIAGTMIEMIKEKYKEYLYLEIMPEERKNAAFYEKFGFKIMTDGVAMQLCNFNNKC</sequence>
<name>A0ABS1ESK4_9CLOT</name>
<feature type="domain" description="N-acetyltransferase" evidence="3">
    <location>
        <begin position="3"/>
        <end position="137"/>
    </location>
</feature>
<evidence type="ECO:0000313" key="4">
    <source>
        <dbReference type="EMBL" id="MBK1812278.1"/>
    </source>
</evidence>
<evidence type="ECO:0000259" key="3">
    <source>
        <dbReference type="PROSITE" id="PS51186"/>
    </source>
</evidence>
<keyword evidence="1" id="KW-0808">Transferase</keyword>
<dbReference type="Pfam" id="PF00583">
    <property type="entry name" value="Acetyltransf_1"/>
    <property type="match status" value="1"/>
</dbReference>
<dbReference type="PANTHER" id="PTHR43626">
    <property type="entry name" value="ACYL-COA N-ACYLTRANSFERASE"/>
    <property type="match status" value="1"/>
</dbReference>
<evidence type="ECO:0000256" key="1">
    <source>
        <dbReference type="ARBA" id="ARBA00022679"/>
    </source>
</evidence>
<keyword evidence="5" id="KW-1185">Reference proteome</keyword>
<reference evidence="5" key="1">
    <citation type="submission" date="2021-01" db="EMBL/GenBank/DDBJ databases">
        <title>Genome public.</title>
        <authorList>
            <person name="Liu C."/>
            <person name="Sun Q."/>
        </authorList>
    </citation>
    <scope>NUCLEOTIDE SEQUENCE [LARGE SCALE GENOMIC DNA]</scope>
    <source>
        <strain evidence="5">YIM B02505</strain>
    </source>
</reference>
<evidence type="ECO:0000256" key="2">
    <source>
        <dbReference type="ARBA" id="ARBA00023315"/>
    </source>
</evidence>
<comment type="caution">
    <text evidence="4">The sequence shown here is derived from an EMBL/GenBank/DDBJ whole genome shotgun (WGS) entry which is preliminary data.</text>
</comment>
<evidence type="ECO:0000313" key="5">
    <source>
        <dbReference type="Proteomes" id="UP000596739"/>
    </source>
</evidence>
<dbReference type="Gene3D" id="3.40.630.30">
    <property type="match status" value="1"/>
</dbReference>
<dbReference type="CDD" id="cd04301">
    <property type="entry name" value="NAT_SF"/>
    <property type="match status" value="1"/>
</dbReference>
<dbReference type="InterPro" id="IPR000182">
    <property type="entry name" value="GNAT_dom"/>
</dbReference>
<dbReference type="SUPFAM" id="SSF55729">
    <property type="entry name" value="Acyl-CoA N-acyltransferases (Nat)"/>
    <property type="match status" value="1"/>
</dbReference>
<proteinExistence type="predicted"/>
<keyword evidence="2" id="KW-0012">Acyltransferase</keyword>
<dbReference type="PROSITE" id="PS51186">
    <property type="entry name" value="GNAT"/>
    <property type="match status" value="1"/>
</dbReference>
<dbReference type="RefSeq" id="WP_200271341.1">
    <property type="nucleotide sequence ID" value="NZ_JAENHN010000046.1"/>
</dbReference>
<dbReference type="PANTHER" id="PTHR43626:SF4">
    <property type="entry name" value="GCN5-RELATED N-ACETYLTRANSFERASE 2, CHLOROPLASTIC"/>
    <property type="match status" value="1"/>
</dbReference>
<dbReference type="InterPro" id="IPR045039">
    <property type="entry name" value="NSI-like"/>
</dbReference>
<dbReference type="Proteomes" id="UP000596739">
    <property type="component" value="Unassembled WGS sequence"/>
</dbReference>
<dbReference type="InterPro" id="IPR016181">
    <property type="entry name" value="Acyl_CoA_acyltransferase"/>
</dbReference>
<gene>
    <name evidence="4" type="ORF">JHL18_16770</name>
</gene>
<dbReference type="EMBL" id="JAENHN010000046">
    <property type="protein sequence ID" value="MBK1812278.1"/>
    <property type="molecule type" value="Genomic_DNA"/>
</dbReference>